<organism evidence="1 2">
    <name type="scientific">Acipenser ruthenus</name>
    <name type="common">Sterlet sturgeon</name>
    <dbReference type="NCBI Taxonomy" id="7906"/>
    <lineage>
        <taxon>Eukaryota</taxon>
        <taxon>Metazoa</taxon>
        <taxon>Chordata</taxon>
        <taxon>Craniata</taxon>
        <taxon>Vertebrata</taxon>
        <taxon>Euteleostomi</taxon>
        <taxon>Actinopterygii</taxon>
        <taxon>Chondrostei</taxon>
        <taxon>Acipenseriformes</taxon>
        <taxon>Acipenseridae</taxon>
        <taxon>Acipenser</taxon>
    </lineage>
</organism>
<proteinExistence type="predicted"/>
<dbReference type="Proteomes" id="UP000289886">
    <property type="component" value="Unassembled WGS sequence"/>
</dbReference>
<evidence type="ECO:0000313" key="2">
    <source>
        <dbReference type="Proteomes" id="UP000289886"/>
    </source>
</evidence>
<gene>
    <name evidence="1" type="ORF">EOD39_15000</name>
</gene>
<sequence>MHQSAAALRSFLFNPVSYQIEILIQAGTRDIFSLNEFNKKSLCLFSARSSHDALRAANKHLPRSRLPRVINYENVNRQRILLITGIPPKWYDPYLNHIVFFDYQGLSAITVNGTAIAIVYNGYGSTIHLIQDQIHALPLEQTHQVQNI</sequence>
<keyword evidence="2" id="KW-1185">Reference proteome</keyword>
<comment type="caution">
    <text evidence="1">The sequence shown here is derived from an EMBL/GenBank/DDBJ whole genome shotgun (WGS) entry which is preliminary data.</text>
</comment>
<evidence type="ECO:0000313" key="1">
    <source>
        <dbReference type="EMBL" id="RXM96974.1"/>
    </source>
</evidence>
<dbReference type="EMBL" id="SCEB01001318">
    <property type="protein sequence ID" value="RXM96974.1"/>
    <property type="molecule type" value="Genomic_DNA"/>
</dbReference>
<accession>A0A662YJR5</accession>
<name>A0A662YJR5_ACIRT</name>
<dbReference type="AlphaFoldDB" id="A0A662YJR5"/>
<protein>
    <submittedName>
        <fullName evidence="1">Uncharacterized protein</fullName>
    </submittedName>
</protein>
<reference evidence="1 2" key="1">
    <citation type="submission" date="2019-01" db="EMBL/GenBank/DDBJ databases">
        <title>Draft Genome and Complete Hox-Cluster Characterization of the Sterlet Sturgeon (Acipenser ruthenus).</title>
        <authorList>
            <person name="Wei Q."/>
        </authorList>
    </citation>
    <scope>NUCLEOTIDE SEQUENCE [LARGE SCALE GENOMIC DNA]</scope>
    <source>
        <strain evidence="1">WHYD16114868_AA</strain>
        <tissue evidence="1">Blood</tissue>
    </source>
</reference>